<dbReference type="OrthoDB" id="1722847at2759"/>
<dbReference type="GO" id="GO:0010031">
    <property type="term" value="P:circumnutation"/>
    <property type="evidence" value="ECO:0007669"/>
    <property type="project" value="TreeGrafter"/>
</dbReference>
<name>A0A8S0Q649_OLEEU</name>
<dbReference type="AlphaFoldDB" id="A0A8S0Q649"/>
<dbReference type="SUPFAM" id="SSF48371">
    <property type="entry name" value="ARM repeat"/>
    <property type="match status" value="1"/>
</dbReference>
<evidence type="ECO:0000259" key="1">
    <source>
        <dbReference type="Pfam" id="PF24714"/>
    </source>
</evidence>
<dbReference type="InterPro" id="IPR016024">
    <property type="entry name" value="ARM-type_fold"/>
</dbReference>
<dbReference type="GO" id="GO:0008017">
    <property type="term" value="F:microtubule binding"/>
    <property type="evidence" value="ECO:0007669"/>
    <property type="project" value="InterPro"/>
</dbReference>
<dbReference type="GO" id="GO:0009826">
    <property type="term" value="P:unidimensional cell growth"/>
    <property type="evidence" value="ECO:0007669"/>
    <property type="project" value="TreeGrafter"/>
</dbReference>
<dbReference type="GO" id="GO:0010005">
    <property type="term" value="C:cortical microtubule, transverse to long axis"/>
    <property type="evidence" value="ECO:0007669"/>
    <property type="project" value="TreeGrafter"/>
</dbReference>
<dbReference type="Gramene" id="OE9A096946T1">
    <property type="protein sequence ID" value="OE9A096946C1"/>
    <property type="gene ID" value="OE9A096946"/>
</dbReference>
<dbReference type="InterPro" id="IPR011989">
    <property type="entry name" value="ARM-like"/>
</dbReference>
<organism evidence="2 3">
    <name type="scientific">Olea europaea subsp. europaea</name>
    <dbReference type="NCBI Taxonomy" id="158383"/>
    <lineage>
        <taxon>Eukaryota</taxon>
        <taxon>Viridiplantae</taxon>
        <taxon>Streptophyta</taxon>
        <taxon>Embryophyta</taxon>
        <taxon>Tracheophyta</taxon>
        <taxon>Spermatophyta</taxon>
        <taxon>Magnoliopsida</taxon>
        <taxon>eudicotyledons</taxon>
        <taxon>Gunneridae</taxon>
        <taxon>Pentapetalae</taxon>
        <taxon>asterids</taxon>
        <taxon>lamiids</taxon>
        <taxon>Lamiales</taxon>
        <taxon>Oleaceae</taxon>
        <taxon>Oleeae</taxon>
        <taxon>Olea</taxon>
    </lineage>
</organism>
<feature type="domain" description="TORTIFOLIA1/SINE1-2 N-terminal" evidence="1">
    <location>
        <begin position="24"/>
        <end position="121"/>
    </location>
</feature>
<accession>A0A8S0Q649</accession>
<sequence>MRESSVRVSEVATEQLEKRQSDWAFIAMEDLEKIIEALSNDGVSTLLNCLYNAKNDPKPAVKKESIRLLAVLCTARTDSAATHLTKIIAHIVKRLKDLDSQVREACCDIVGSLSALYLKGGGGSDGGGIAVCQAVV</sequence>
<dbReference type="EMBL" id="CACTIH010000371">
    <property type="protein sequence ID" value="CAA2960111.1"/>
    <property type="molecule type" value="Genomic_DNA"/>
</dbReference>
<gene>
    <name evidence="2" type="ORF">OLEA9_A096946</name>
</gene>
<dbReference type="InterPro" id="IPR033337">
    <property type="entry name" value="TORTIFOLIA1/SINE1-2"/>
</dbReference>
<protein>
    <submittedName>
        <fullName evidence="2">Microtubule-associated TORTIFOLIA1-like</fullName>
    </submittedName>
</protein>
<comment type="caution">
    <text evidence="2">The sequence shown here is derived from an EMBL/GenBank/DDBJ whole genome shotgun (WGS) entry which is preliminary data.</text>
</comment>
<dbReference type="InterPro" id="IPR057600">
    <property type="entry name" value="TORTIFOLIA1/SINE1-2_N"/>
</dbReference>
<dbReference type="PANTHER" id="PTHR31355">
    <property type="entry name" value="MICROTUBULE-ASSOCIATED PROTEIN TORTIFOLIA1"/>
    <property type="match status" value="1"/>
</dbReference>
<dbReference type="Gene3D" id="1.25.10.10">
    <property type="entry name" value="Leucine-rich Repeat Variant"/>
    <property type="match status" value="1"/>
</dbReference>
<dbReference type="Proteomes" id="UP000594638">
    <property type="component" value="Unassembled WGS sequence"/>
</dbReference>
<dbReference type="PANTHER" id="PTHR31355:SF7">
    <property type="entry name" value="MICROTUBULE-ASSOCIATED PROTEIN TORTIFOLIA1"/>
    <property type="match status" value="1"/>
</dbReference>
<dbReference type="Pfam" id="PF24714">
    <property type="entry name" value="TOR1L1_N"/>
    <property type="match status" value="1"/>
</dbReference>
<keyword evidence="3" id="KW-1185">Reference proteome</keyword>
<reference evidence="2 3" key="1">
    <citation type="submission" date="2019-12" db="EMBL/GenBank/DDBJ databases">
        <authorList>
            <person name="Alioto T."/>
            <person name="Alioto T."/>
            <person name="Gomez Garrido J."/>
        </authorList>
    </citation>
    <scope>NUCLEOTIDE SEQUENCE [LARGE SCALE GENOMIC DNA]</scope>
</reference>
<proteinExistence type="predicted"/>
<evidence type="ECO:0000313" key="3">
    <source>
        <dbReference type="Proteomes" id="UP000594638"/>
    </source>
</evidence>
<evidence type="ECO:0000313" key="2">
    <source>
        <dbReference type="EMBL" id="CAA2960111.1"/>
    </source>
</evidence>